<protein>
    <submittedName>
        <fullName evidence="1">Uncharacterized protein</fullName>
    </submittedName>
</protein>
<proteinExistence type="predicted"/>
<evidence type="ECO:0000313" key="1">
    <source>
        <dbReference type="EMBL" id="NLJ19110.1"/>
    </source>
</evidence>
<comment type="caution">
    <text evidence="1">The sequence shown here is derived from an EMBL/GenBank/DDBJ whole genome shotgun (WGS) entry which is preliminary data.</text>
</comment>
<accession>A0A7X8C5L7</accession>
<dbReference type="EMBL" id="JAAYSM010000336">
    <property type="protein sequence ID" value="NLJ19110.1"/>
    <property type="molecule type" value="Genomic_DNA"/>
</dbReference>
<reference evidence="1 2" key="1">
    <citation type="journal article" date="2020" name="Biotechnol. Biofuels">
        <title>New insights from the biogas microbiome by comprehensive genome-resolved metagenomics of nearly 1600 species originating from multiple anaerobic digesters.</title>
        <authorList>
            <person name="Campanaro S."/>
            <person name="Treu L."/>
            <person name="Rodriguez-R L.M."/>
            <person name="Kovalovszki A."/>
            <person name="Ziels R.M."/>
            <person name="Maus I."/>
            <person name="Zhu X."/>
            <person name="Kougias P.G."/>
            <person name="Basile A."/>
            <person name="Luo G."/>
            <person name="Schluter A."/>
            <person name="Konstantinidis K.T."/>
            <person name="Angelidaki I."/>
        </authorList>
    </citation>
    <scope>NUCLEOTIDE SEQUENCE [LARGE SCALE GENOMIC DNA]</scope>
    <source>
        <strain evidence="1">AS23ysBPME_34</strain>
    </source>
</reference>
<gene>
    <name evidence="1" type="ORF">GX355_09635</name>
</gene>
<sequence>RFLESMAQKYKNITLIDWYDEAKAHEDWFEEDETHLKDNGQVGYVAFIAQNVLK</sequence>
<evidence type="ECO:0000313" key="2">
    <source>
        <dbReference type="Proteomes" id="UP000541058"/>
    </source>
</evidence>
<dbReference type="AlphaFoldDB" id="A0A7X8C5L7"/>
<name>A0A7X8C5L7_9LACT</name>
<organism evidence="1 2">
    <name type="scientific">Globicatella sulfidifaciens</name>
    <dbReference type="NCBI Taxonomy" id="136093"/>
    <lineage>
        <taxon>Bacteria</taxon>
        <taxon>Bacillati</taxon>
        <taxon>Bacillota</taxon>
        <taxon>Bacilli</taxon>
        <taxon>Lactobacillales</taxon>
        <taxon>Aerococcaceae</taxon>
        <taxon>Globicatella</taxon>
    </lineage>
</organism>
<feature type="non-terminal residue" evidence="1">
    <location>
        <position position="1"/>
    </location>
</feature>
<dbReference type="Proteomes" id="UP000541058">
    <property type="component" value="Unassembled WGS sequence"/>
</dbReference>